<protein>
    <submittedName>
        <fullName evidence="1">Uncharacterized protein</fullName>
    </submittedName>
</protein>
<organism evidence="1 2">
    <name type="scientific">Synaphobranchus kaupii</name>
    <name type="common">Kaup's arrowtooth eel</name>
    <dbReference type="NCBI Taxonomy" id="118154"/>
    <lineage>
        <taxon>Eukaryota</taxon>
        <taxon>Metazoa</taxon>
        <taxon>Chordata</taxon>
        <taxon>Craniata</taxon>
        <taxon>Vertebrata</taxon>
        <taxon>Euteleostomi</taxon>
        <taxon>Actinopterygii</taxon>
        <taxon>Neopterygii</taxon>
        <taxon>Teleostei</taxon>
        <taxon>Anguilliformes</taxon>
        <taxon>Synaphobranchidae</taxon>
        <taxon>Synaphobranchus</taxon>
    </lineage>
</organism>
<evidence type="ECO:0000313" key="1">
    <source>
        <dbReference type="EMBL" id="KAJ8375953.1"/>
    </source>
</evidence>
<name>A0A9Q1G5N0_SYNKA</name>
<dbReference type="EMBL" id="JAINUF010000002">
    <property type="protein sequence ID" value="KAJ8375953.1"/>
    <property type="molecule type" value="Genomic_DNA"/>
</dbReference>
<evidence type="ECO:0000313" key="2">
    <source>
        <dbReference type="Proteomes" id="UP001152622"/>
    </source>
</evidence>
<reference evidence="1" key="1">
    <citation type="journal article" date="2023" name="Science">
        <title>Genome structures resolve the early diversification of teleost fishes.</title>
        <authorList>
            <person name="Parey E."/>
            <person name="Louis A."/>
            <person name="Montfort J."/>
            <person name="Bouchez O."/>
            <person name="Roques C."/>
            <person name="Iampietro C."/>
            <person name="Lluch J."/>
            <person name="Castinel A."/>
            <person name="Donnadieu C."/>
            <person name="Desvignes T."/>
            <person name="Floi Bucao C."/>
            <person name="Jouanno E."/>
            <person name="Wen M."/>
            <person name="Mejri S."/>
            <person name="Dirks R."/>
            <person name="Jansen H."/>
            <person name="Henkel C."/>
            <person name="Chen W.J."/>
            <person name="Zahm M."/>
            <person name="Cabau C."/>
            <person name="Klopp C."/>
            <person name="Thompson A.W."/>
            <person name="Robinson-Rechavi M."/>
            <person name="Braasch I."/>
            <person name="Lecointre G."/>
            <person name="Bobe J."/>
            <person name="Postlethwait J.H."/>
            <person name="Berthelot C."/>
            <person name="Roest Crollius H."/>
            <person name="Guiguen Y."/>
        </authorList>
    </citation>
    <scope>NUCLEOTIDE SEQUENCE</scope>
    <source>
        <strain evidence="1">WJC10195</strain>
    </source>
</reference>
<dbReference type="Proteomes" id="UP001152622">
    <property type="component" value="Chromosome 2"/>
</dbReference>
<gene>
    <name evidence="1" type="ORF">SKAU_G00065330</name>
</gene>
<proteinExistence type="predicted"/>
<sequence>MWRTLSSGRDIGAAADGRRLLPEPCRMVDEVRRDGREGERGVGRVVSGKGDVGPDVRRRLAHSSLSLAALSHDLPARGGHLEFVITDARICTGLSALRTHTHRLRAIP</sequence>
<accession>A0A9Q1G5N0</accession>
<comment type="caution">
    <text evidence="1">The sequence shown here is derived from an EMBL/GenBank/DDBJ whole genome shotgun (WGS) entry which is preliminary data.</text>
</comment>
<dbReference type="AlphaFoldDB" id="A0A9Q1G5N0"/>
<keyword evidence="2" id="KW-1185">Reference proteome</keyword>